<feature type="compositionally biased region" description="Polar residues" evidence="1">
    <location>
        <begin position="744"/>
        <end position="753"/>
    </location>
</feature>
<feature type="region of interest" description="Disordered" evidence="1">
    <location>
        <begin position="180"/>
        <end position="228"/>
    </location>
</feature>
<feature type="compositionally biased region" description="Low complexity" evidence="1">
    <location>
        <begin position="44"/>
        <end position="56"/>
    </location>
</feature>
<gene>
    <name evidence="3" type="ORF">M6B38_201655</name>
</gene>
<sequence>MEEEKEPVPMAANSRVSSSSHPQSSPPPPPPAAAVPLTSKERPPATAAAPEASTRRQMFTVELKPGETTIVSWKKLLKEAGRASKRPPADPAPPVSKDVPAAAESVQPTEGDVQDAPPANRFSAVIEKIERLYMGEQSSDEEELGDIPDDDQYDTEDSFIDDAELDEYFQVDKLSTKHNGYFVNRGNLEKIESTSSPNLAPKKRKRKDPSKVHSENSHEKVMTEPVNTGNMRIKAAARSVPLTGNKSSTPTKSQTNFSEHYQERKVLKNKINTATGTYNKRSAEFNNNLENPSSLRIGKDVALLALESRNFDKHKASRDRSVSLQVESQSRKSRNGENEARVPTKVQRKEKYGTGASPDTNSAGISYPMQAIQPLSMRVKEGSAVRPKGTTLERAIHDLEQIVALCRPPRPDVQEEDTSSQGVKRRLPQEVKEKLAKVARLSASQNKITEDDLIDRLMGIVGHLVQRKTLKRNMRGMVESGLSTKQQKADKFQQIKQEVNEMIRTRVSLLKSKVAEQQDGSADDFQEANGSEEKKTVRRYNMDTALEDKICDLYDLYVEGMDEDKGPQSRKLYVELAELWPNGCMDNYGIKDAIFRSKERKRARVYRHKARDEERIKRKKMALAIKTEEPSLTAQVQSGQEKRPMDLASQLQPMVSPGRMPEPAQAALPLGDVGYQGSKHHDKARLTTSTNIATGNGSKMVVAEMKKKIKRKPESDLAEVHGHPAKLPSHGKEKQNSHKDDMNASHQPKQNLQLPVAPGISGAGANTNAL</sequence>
<feature type="region of interest" description="Disordered" evidence="1">
    <location>
        <begin position="132"/>
        <end position="161"/>
    </location>
</feature>
<feature type="domain" description="Hpc2-related" evidence="2">
    <location>
        <begin position="147"/>
        <end position="189"/>
    </location>
</feature>
<evidence type="ECO:0000256" key="1">
    <source>
        <dbReference type="SAM" id="MobiDB-lite"/>
    </source>
</evidence>
<feature type="compositionally biased region" description="Basic and acidic residues" evidence="1">
    <location>
        <begin position="334"/>
        <end position="352"/>
    </location>
</feature>
<feature type="region of interest" description="Disordered" evidence="1">
    <location>
        <begin position="79"/>
        <end position="120"/>
    </location>
</feature>
<feature type="compositionally biased region" description="Acidic residues" evidence="1">
    <location>
        <begin position="138"/>
        <end position="161"/>
    </location>
</feature>
<reference evidence="3" key="1">
    <citation type="journal article" date="2023" name="GigaByte">
        <title>Genome assembly of the bearded iris, Iris pallida Lam.</title>
        <authorList>
            <person name="Bruccoleri R.E."/>
            <person name="Oakeley E.J."/>
            <person name="Faust A.M.E."/>
            <person name="Altorfer M."/>
            <person name="Dessus-Babus S."/>
            <person name="Burckhardt D."/>
            <person name="Oertli M."/>
            <person name="Naumann U."/>
            <person name="Petersen F."/>
            <person name="Wong J."/>
        </authorList>
    </citation>
    <scope>NUCLEOTIDE SEQUENCE</scope>
    <source>
        <strain evidence="3">GSM-AAB239-AS_SAM_17_03QT</strain>
    </source>
</reference>
<evidence type="ECO:0000313" key="4">
    <source>
        <dbReference type="Proteomes" id="UP001140949"/>
    </source>
</evidence>
<evidence type="ECO:0000259" key="2">
    <source>
        <dbReference type="Pfam" id="PF08729"/>
    </source>
</evidence>
<name>A0AAX6E9V2_IRIPA</name>
<organism evidence="3 4">
    <name type="scientific">Iris pallida</name>
    <name type="common">Sweet iris</name>
    <dbReference type="NCBI Taxonomy" id="29817"/>
    <lineage>
        <taxon>Eukaryota</taxon>
        <taxon>Viridiplantae</taxon>
        <taxon>Streptophyta</taxon>
        <taxon>Embryophyta</taxon>
        <taxon>Tracheophyta</taxon>
        <taxon>Spermatophyta</taxon>
        <taxon>Magnoliopsida</taxon>
        <taxon>Liliopsida</taxon>
        <taxon>Asparagales</taxon>
        <taxon>Iridaceae</taxon>
        <taxon>Iridoideae</taxon>
        <taxon>Irideae</taxon>
        <taxon>Iris</taxon>
    </lineage>
</organism>
<dbReference type="Pfam" id="PF08729">
    <property type="entry name" value="HUN"/>
    <property type="match status" value="1"/>
</dbReference>
<feature type="region of interest" description="Disordered" evidence="1">
    <location>
        <begin position="708"/>
        <end position="770"/>
    </location>
</feature>
<evidence type="ECO:0000313" key="3">
    <source>
        <dbReference type="EMBL" id="KAJ6800720.1"/>
    </source>
</evidence>
<dbReference type="PANTHER" id="PTHR21669">
    <property type="entry name" value="CAPZ-INTERACTING PROTEIN AND RELATED PROTEINS"/>
    <property type="match status" value="1"/>
</dbReference>
<feature type="compositionally biased region" description="Basic and acidic residues" evidence="1">
    <location>
        <begin position="712"/>
        <end position="722"/>
    </location>
</feature>
<feature type="region of interest" description="Disordered" evidence="1">
    <location>
        <begin position="313"/>
        <end position="365"/>
    </location>
</feature>
<feature type="compositionally biased region" description="Pro residues" evidence="1">
    <location>
        <begin position="24"/>
        <end position="33"/>
    </location>
</feature>
<dbReference type="GO" id="GO:0006325">
    <property type="term" value="P:chromatin organization"/>
    <property type="evidence" value="ECO:0007669"/>
    <property type="project" value="TreeGrafter"/>
</dbReference>
<dbReference type="EMBL" id="JANAVB010038615">
    <property type="protein sequence ID" value="KAJ6800720.1"/>
    <property type="molecule type" value="Genomic_DNA"/>
</dbReference>
<dbReference type="AlphaFoldDB" id="A0AAX6E9V2"/>
<feature type="compositionally biased region" description="Basic and acidic residues" evidence="1">
    <location>
        <begin position="209"/>
        <end position="222"/>
    </location>
</feature>
<comment type="caution">
    <text evidence="3">The sequence shown here is derived from an EMBL/GenBank/DDBJ whole genome shotgun (WGS) entry which is preliminary data.</text>
</comment>
<proteinExistence type="predicted"/>
<feature type="region of interest" description="Disordered" evidence="1">
    <location>
        <begin position="1"/>
        <end position="65"/>
    </location>
</feature>
<dbReference type="InterPro" id="IPR014840">
    <property type="entry name" value="HRD"/>
</dbReference>
<dbReference type="Proteomes" id="UP001140949">
    <property type="component" value="Unassembled WGS sequence"/>
</dbReference>
<keyword evidence="4" id="KW-1185">Reference proteome</keyword>
<reference evidence="3" key="2">
    <citation type="submission" date="2023-04" db="EMBL/GenBank/DDBJ databases">
        <authorList>
            <person name="Bruccoleri R.E."/>
            <person name="Oakeley E.J."/>
            <person name="Faust A.-M."/>
            <person name="Dessus-Babus S."/>
            <person name="Altorfer M."/>
            <person name="Burckhardt D."/>
            <person name="Oertli M."/>
            <person name="Naumann U."/>
            <person name="Petersen F."/>
            <person name="Wong J."/>
        </authorList>
    </citation>
    <scope>NUCLEOTIDE SEQUENCE</scope>
    <source>
        <strain evidence="3">GSM-AAB239-AS_SAM_17_03QT</strain>
        <tissue evidence="3">Leaf</tissue>
    </source>
</reference>
<dbReference type="GO" id="GO:0005634">
    <property type="term" value="C:nucleus"/>
    <property type="evidence" value="ECO:0007669"/>
    <property type="project" value="TreeGrafter"/>
</dbReference>
<feature type="compositionally biased region" description="Basic and acidic residues" evidence="1">
    <location>
        <begin position="730"/>
        <end position="743"/>
    </location>
</feature>
<feature type="compositionally biased region" description="Low complexity" evidence="1">
    <location>
        <begin position="14"/>
        <end position="23"/>
    </location>
</feature>
<accession>A0AAX6E9V2</accession>
<protein>
    <submittedName>
        <fullName evidence="3">Ubinuclein-1-like</fullName>
    </submittedName>
</protein>
<dbReference type="PANTHER" id="PTHR21669:SF28">
    <property type="entry name" value="YEMANUCLEIN"/>
    <property type="match status" value="1"/>
</dbReference>